<reference evidence="2" key="1">
    <citation type="submission" date="2015-04" db="EMBL/GenBank/DDBJ databases">
        <title>The genome sequence of the plant pathogenic Rhizarian Plasmodiophora brassicae reveals insights in its biotrophic life cycle and the origin of chitin synthesis.</title>
        <authorList>
            <person name="Schwelm A."/>
            <person name="Fogelqvist J."/>
            <person name="Knaust A."/>
            <person name="Julke S."/>
            <person name="Lilja T."/>
            <person name="Dhandapani V."/>
            <person name="Bonilla-Rosso G."/>
            <person name="Karlsson M."/>
            <person name="Shevchenko A."/>
            <person name="Choi S.R."/>
            <person name="Kim H.G."/>
            <person name="Park J.Y."/>
            <person name="Lim Y.P."/>
            <person name="Ludwig-Muller J."/>
            <person name="Dixelius C."/>
        </authorList>
    </citation>
    <scope>NUCLEOTIDE SEQUENCE</scope>
    <source>
        <tissue evidence="2">Potato root galls</tissue>
    </source>
</reference>
<sequence>YFIACPYKKRENYTCITGKEEFCFCICLIQPPCLSLLICEKWSNTILGRKKRGEVISHLFSCNCATGIKTNNDSSKLELFALLHLRFGNLCKTSWSLAILSLILQSSSISASASASFIFSLSLELIFLLCFFALSRSSFRLTSSPDSTSVSALSVDVITAFLSCFFLEGRITKLGVSSLGVWAAFSSASLDEI</sequence>
<keyword evidence="1" id="KW-0812">Transmembrane</keyword>
<feature type="transmembrane region" description="Helical" evidence="1">
    <location>
        <begin position="116"/>
        <end position="135"/>
    </location>
</feature>
<evidence type="ECO:0000256" key="1">
    <source>
        <dbReference type="SAM" id="Phobius"/>
    </source>
</evidence>
<keyword evidence="1" id="KW-0472">Membrane</keyword>
<accession>A0A0H5QM15</accession>
<evidence type="ECO:0000313" key="2">
    <source>
        <dbReference type="EMBL" id="CRZ02401.1"/>
    </source>
</evidence>
<organism evidence="2">
    <name type="scientific">Spongospora subterranea</name>
    <dbReference type="NCBI Taxonomy" id="70186"/>
    <lineage>
        <taxon>Eukaryota</taxon>
        <taxon>Sar</taxon>
        <taxon>Rhizaria</taxon>
        <taxon>Endomyxa</taxon>
        <taxon>Phytomyxea</taxon>
        <taxon>Plasmodiophorida</taxon>
        <taxon>Plasmodiophoridae</taxon>
        <taxon>Spongospora</taxon>
    </lineage>
</organism>
<feature type="transmembrane region" description="Helical" evidence="1">
    <location>
        <begin position="147"/>
        <end position="167"/>
    </location>
</feature>
<keyword evidence="1" id="KW-1133">Transmembrane helix</keyword>
<feature type="non-terminal residue" evidence="2">
    <location>
        <position position="1"/>
    </location>
</feature>
<dbReference type="EMBL" id="HACM01001959">
    <property type="protein sequence ID" value="CRZ02401.1"/>
    <property type="molecule type" value="Transcribed_RNA"/>
</dbReference>
<name>A0A0H5QM15_9EUKA</name>
<proteinExistence type="predicted"/>
<protein>
    <submittedName>
        <fullName evidence="2">Uncharacterized protein</fullName>
    </submittedName>
</protein>
<dbReference type="AlphaFoldDB" id="A0A0H5QM15"/>